<dbReference type="InterPro" id="IPR050189">
    <property type="entry name" value="MFS_Efflux_Transporters"/>
</dbReference>
<dbReference type="CDD" id="cd17324">
    <property type="entry name" value="MFS_NepI_like"/>
    <property type="match status" value="1"/>
</dbReference>
<evidence type="ECO:0000313" key="8">
    <source>
        <dbReference type="EMBL" id="ABS69977.1"/>
    </source>
</evidence>
<feature type="transmembrane region" description="Helical" evidence="6">
    <location>
        <begin position="158"/>
        <end position="180"/>
    </location>
</feature>
<dbReference type="eggNOG" id="COG2814">
    <property type="taxonomic scope" value="Bacteria"/>
</dbReference>
<dbReference type="STRING" id="78245.Xaut_4758"/>
<accession>A7IPN1</accession>
<feature type="transmembrane region" description="Helical" evidence="6">
    <location>
        <begin position="298"/>
        <end position="318"/>
    </location>
</feature>
<feature type="domain" description="Major facilitator superfamily (MFS) profile" evidence="7">
    <location>
        <begin position="34"/>
        <end position="412"/>
    </location>
</feature>
<feature type="transmembrane region" description="Helical" evidence="6">
    <location>
        <begin position="125"/>
        <end position="146"/>
    </location>
</feature>
<keyword evidence="3 6" id="KW-0812">Transmembrane</keyword>
<dbReference type="AlphaFoldDB" id="A7IPN1"/>
<dbReference type="Gene3D" id="1.20.1250.20">
    <property type="entry name" value="MFS general substrate transporter like domains"/>
    <property type="match status" value="1"/>
</dbReference>
<dbReference type="Proteomes" id="UP000002417">
    <property type="component" value="Chromosome"/>
</dbReference>
<dbReference type="HOGENOM" id="CLU_001265_61_5_5"/>
<feature type="transmembrane region" description="Helical" evidence="6">
    <location>
        <begin position="31"/>
        <end position="50"/>
    </location>
</feature>
<evidence type="ECO:0000256" key="1">
    <source>
        <dbReference type="ARBA" id="ARBA00004651"/>
    </source>
</evidence>
<dbReference type="Pfam" id="PF07690">
    <property type="entry name" value="MFS_1"/>
    <property type="match status" value="1"/>
</dbReference>
<dbReference type="GO" id="GO:0005886">
    <property type="term" value="C:plasma membrane"/>
    <property type="evidence" value="ECO:0007669"/>
    <property type="project" value="UniProtKB-SubCell"/>
</dbReference>
<feature type="transmembrane region" description="Helical" evidence="6">
    <location>
        <begin position="238"/>
        <end position="261"/>
    </location>
</feature>
<evidence type="ECO:0000256" key="4">
    <source>
        <dbReference type="ARBA" id="ARBA00022989"/>
    </source>
</evidence>
<evidence type="ECO:0000313" key="9">
    <source>
        <dbReference type="Proteomes" id="UP000002417"/>
    </source>
</evidence>
<proteinExistence type="predicted"/>
<dbReference type="InterPro" id="IPR011701">
    <property type="entry name" value="MFS"/>
</dbReference>
<keyword evidence="4 6" id="KW-1133">Transmembrane helix</keyword>
<feature type="transmembrane region" description="Helical" evidence="6">
    <location>
        <begin position="358"/>
        <end position="380"/>
    </location>
</feature>
<dbReference type="PANTHER" id="PTHR43124">
    <property type="entry name" value="PURINE EFFLUX PUMP PBUE"/>
    <property type="match status" value="1"/>
</dbReference>
<dbReference type="PROSITE" id="PS50850">
    <property type="entry name" value="MFS"/>
    <property type="match status" value="1"/>
</dbReference>
<evidence type="ECO:0000256" key="5">
    <source>
        <dbReference type="ARBA" id="ARBA00023136"/>
    </source>
</evidence>
<dbReference type="KEGG" id="xau:Xaut_4758"/>
<comment type="subcellular location">
    <subcellularLocation>
        <location evidence="1">Cell membrane</location>
        <topology evidence="1">Multi-pass membrane protein</topology>
    </subcellularLocation>
</comment>
<dbReference type="InterPro" id="IPR020846">
    <property type="entry name" value="MFS_dom"/>
</dbReference>
<name>A7IPN1_XANP2</name>
<organism evidence="8 9">
    <name type="scientific">Xanthobacter autotrophicus (strain ATCC BAA-1158 / Py2)</name>
    <dbReference type="NCBI Taxonomy" id="78245"/>
    <lineage>
        <taxon>Bacteria</taxon>
        <taxon>Pseudomonadati</taxon>
        <taxon>Pseudomonadota</taxon>
        <taxon>Alphaproteobacteria</taxon>
        <taxon>Hyphomicrobiales</taxon>
        <taxon>Xanthobacteraceae</taxon>
        <taxon>Xanthobacter</taxon>
    </lineage>
</organism>
<feature type="transmembrane region" description="Helical" evidence="6">
    <location>
        <begin position="186"/>
        <end position="208"/>
    </location>
</feature>
<keyword evidence="2" id="KW-1003">Cell membrane</keyword>
<keyword evidence="5 6" id="KW-0472">Membrane</keyword>
<feature type="transmembrane region" description="Helical" evidence="6">
    <location>
        <begin position="100"/>
        <end position="119"/>
    </location>
</feature>
<keyword evidence="9" id="KW-1185">Reference proteome</keyword>
<dbReference type="InterPro" id="IPR036259">
    <property type="entry name" value="MFS_trans_sf"/>
</dbReference>
<dbReference type="PANTHER" id="PTHR43124:SF3">
    <property type="entry name" value="CHLORAMPHENICOL EFFLUX PUMP RV0191"/>
    <property type="match status" value="1"/>
</dbReference>
<dbReference type="EMBL" id="CP000781">
    <property type="protein sequence ID" value="ABS69977.1"/>
    <property type="molecule type" value="Genomic_DNA"/>
</dbReference>
<feature type="transmembrane region" description="Helical" evidence="6">
    <location>
        <begin position="324"/>
        <end position="346"/>
    </location>
</feature>
<evidence type="ECO:0000256" key="2">
    <source>
        <dbReference type="ARBA" id="ARBA00022475"/>
    </source>
</evidence>
<gene>
    <name evidence="8" type="ordered locus">Xaut_4758</name>
</gene>
<feature type="transmembrane region" description="Helical" evidence="6">
    <location>
        <begin position="273"/>
        <end position="293"/>
    </location>
</feature>
<feature type="transmembrane region" description="Helical" evidence="6">
    <location>
        <begin position="386"/>
        <end position="407"/>
    </location>
</feature>
<dbReference type="PhylomeDB" id="A7IPN1"/>
<sequence length="417" mass="42554">MWDVPCARDTSCDLTAGAPRRRDDPPHPADLMPFLLVLGLAAFASAFSMRAVDPMLNILAADLKVTLQEVALLASAFTLPYATMQLLFGPIGDAVGKVRLIRFNLAMLAVGLAVSALVPGHRELLAARVVSGAFAGGIIPVVLATVGDRVPYDQRPVALSRVLLALVLGQLVGSAAAGFIAEYAGWRPVFWCAFAVAASAALAALVGISEERARQPLSFRAALARYGTVLKNPLSLKVYAVVAVEGALTFGVFPLAAPLMVEHGLGDAVEAGLMLGAFAIGGAFYTFAVPVLVRHLGLAGMVGVGAASVGVLLMGAAVGPSLAVVIAVFAAAGFAFYMIHNVLQILATELSAEARGSAVSLFASAFFVGQAVGAIVLAHAAGLLGAAPVFAVAGLGMLILAVPASLLPPRKAKVTTG</sequence>
<feature type="transmembrane region" description="Helical" evidence="6">
    <location>
        <begin position="70"/>
        <end position="88"/>
    </location>
</feature>
<evidence type="ECO:0000256" key="3">
    <source>
        <dbReference type="ARBA" id="ARBA00022692"/>
    </source>
</evidence>
<reference evidence="8 9" key="1">
    <citation type="submission" date="2007-07" db="EMBL/GenBank/DDBJ databases">
        <title>Complete sequence of chromosome of Xanthobacter autotrophicus Py2.</title>
        <authorList>
            <consortium name="US DOE Joint Genome Institute"/>
            <person name="Copeland A."/>
            <person name="Lucas S."/>
            <person name="Lapidus A."/>
            <person name="Barry K."/>
            <person name="Glavina del Rio T."/>
            <person name="Hammon N."/>
            <person name="Israni S."/>
            <person name="Dalin E."/>
            <person name="Tice H."/>
            <person name="Pitluck S."/>
            <person name="Sims D."/>
            <person name="Brettin T."/>
            <person name="Bruce D."/>
            <person name="Detter J.C."/>
            <person name="Han C."/>
            <person name="Tapia R."/>
            <person name="Brainard J."/>
            <person name="Schmutz J."/>
            <person name="Larimer F."/>
            <person name="Land M."/>
            <person name="Hauser L."/>
            <person name="Kyrpides N."/>
            <person name="Kim E."/>
            <person name="Ensigns S.A."/>
            <person name="Richardson P."/>
        </authorList>
    </citation>
    <scope>NUCLEOTIDE SEQUENCE [LARGE SCALE GENOMIC DNA]</scope>
    <source>
        <strain evidence="9">ATCC BAA-1158 / Py2</strain>
    </source>
</reference>
<evidence type="ECO:0000259" key="7">
    <source>
        <dbReference type="PROSITE" id="PS50850"/>
    </source>
</evidence>
<protein>
    <submittedName>
        <fullName evidence="8">Major facilitator superfamily MFS_1</fullName>
    </submittedName>
</protein>
<dbReference type="GO" id="GO:0022857">
    <property type="term" value="F:transmembrane transporter activity"/>
    <property type="evidence" value="ECO:0007669"/>
    <property type="project" value="InterPro"/>
</dbReference>
<evidence type="ECO:0000256" key="6">
    <source>
        <dbReference type="SAM" id="Phobius"/>
    </source>
</evidence>
<dbReference type="SUPFAM" id="SSF103473">
    <property type="entry name" value="MFS general substrate transporter"/>
    <property type="match status" value="1"/>
</dbReference>